<gene>
    <name evidence="1" type="ORF">FYJ24_10675</name>
</gene>
<dbReference type="Gene3D" id="3.30.1240.10">
    <property type="match status" value="1"/>
</dbReference>
<dbReference type="EMBL" id="VULO01000013">
    <property type="protein sequence ID" value="MSS85208.1"/>
    <property type="molecule type" value="Genomic_DNA"/>
</dbReference>
<dbReference type="InterPro" id="IPR006379">
    <property type="entry name" value="HAD-SF_hydro_IIB"/>
</dbReference>
<keyword evidence="2" id="KW-1185">Reference proteome</keyword>
<dbReference type="NCBIfam" id="TIGR01484">
    <property type="entry name" value="HAD-SF-IIB"/>
    <property type="match status" value="1"/>
</dbReference>
<comment type="caution">
    <text evidence="1">The sequence shown here is derived from an EMBL/GenBank/DDBJ whole genome shotgun (WGS) entry which is preliminary data.</text>
</comment>
<reference evidence="1 2" key="1">
    <citation type="submission" date="2019-08" db="EMBL/GenBank/DDBJ databases">
        <title>In-depth cultivation of the pig gut microbiome towards novel bacterial diversity and tailored functional studies.</title>
        <authorList>
            <person name="Wylensek D."/>
            <person name="Hitch T.C.A."/>
            <person name="Clavel T."/>
        </authorList>
    </citation>
    <scope>NUCLEOTIDE SEQUENCE [LARGE SCALE GENOMIC DNA]</scope>
    <source>
        <strain evidence="1 2">WB03_NA08</strain>
    </source>
</reference>
<accession>A0A6N7WAL2</accession>
<name>A0A6N7WAL2_9ACTO</name>
<dbReference type="GO" id="GO:0016791">
    <property type="term" value="F:phosphatase activity"/>
    <property type="evidence" value="ECO:0007669"/>
    <property type="project" value="UniProtKB-ARBA"/>
</dbReference>
<evidence type="ECO:0000313" key="1">
    <source>
        <dbReference type="EMBL" id="MSS85208.1"/>
    </source>
</evidence>
<dbReference type="GO" id="GO:0005829">
    <property type="term" value="C:cytosol"/>
    <property type="evidence" value="ECO:0007669"/>
    <property type="project" value="TreeGrafter"/>
</dbReference>
<dbReference type="PANTHER" id="PTHR10000:SF8">
    <property type="entry name" value="HAD SUPERFAMILY HYDROLASE-LIKE, TYPE 3"/>
    <property type="match status" value="1"/>
</dbReference>
<dbReference type="RefSeq" id="WP_154546257.1">
    <property type="nucleotide sequence ID" value="NZ_VULO01000013.1"/>
</dbReference>
<dbReference type="InterPro" id="IPR000150">
    <property type="entry name" value="Cof"/>
</dbReference>
<evidence type="ECO:0000313" key="2">
    <source>
        <dbReference type="Proteomes" id="UP000470875"/>
    </source>
</evidence>
<dbReference type="NCBIfam" id="TIGR00099">
    <property type="entry name" value="Cof-subfamily"/>
    <property type="match status" value="1"/>
</dbReference>
<protein>
    <submittedName>
        <fullName evidence="1">Cof-type HAD-IIB family hydrolase</fullName>
    </submittedName>
</protein>
<dbReference type="PANTHER" id="PTHR10000">
    <property type="entry name" value="PHOSPHOSERINE PHOSPHATASE"/>
    <property type="match status" value="1"/>
</dbReference>
<dbReference type="Proteomes" id="UP000470875">
    <property type="component" value="Unassembled WGS sequence"/>
</dbReference>
<dbReference type="InterPro" id="IPR036412">
    <property type="entry name" value="HAD-like_sf"/>
</dbReference>
<dbReference type="SUPFAM" id="SSF56784">
    <property type="entry name" value="HAD-like"/>
    <property type="match status" value="1"/>
</dbReference>
<dbReference type="AlphaFoldDB" id="A0A6N7WAL2"/>
<dbReference type="Pfam" id="PF08282">
    <property type="entry name" value="Hydrolase_3"/>
    <property type="match status" value="1"/>
</dbReference>
<keyword evidence="1" id="KW-0378">Hydrolase</keyword>
<organism evidence="1 2">
    <name type="scientific">Scrofimicrobium canadense</name>
    <dbReference type="NCBI Taxonomy" id="2652290"/>
    <lineage>
        <taxon>Bacteria</taxon>
        <taxon>Bacillati</taxon>
        <taxon>Actinomycetota</taxon>
        <taxon>Actinomycetes</taxon>
        <taxon>Actinomycetales</taxon>
        <taxon>Actinomycetaceae</taxon>
        <taxon>Scrofimicrobium</taxon>
    </lineage>
</organism>
<dbReference type="GO" id="GO:0000287">
    <property type="term" value="F:magnesium ion binding"/>
    <property type="evidence" value="ECO:0007669"/>
    <property type="project" value="TreeGrafter"/>
</dbReference>
<dbReference type="InterPro" id="IPR023214">
    <property type="entry name" value="HAD_sf"/>
</dbReference>
<dbReference type="Gene3D" id="3.40.50.1000">
    <property type="entry name" value="HAD superfamily/HAD-like"/>
    <property type="match status" value="1"/>
</dbReference>
<sequence length="271" mass="28871">MFPFSLIATDFDGTLSEGLTTAIPSSIRETFSQVRRRGATVAIISGRAPSNLRSIVKRDGLELDGLYISGFNGAKTIQAWDRTILDQHFVDIDATANLLPVLNSIGIEVLMLADGIVYTNAPEGRIAVFEKAVNKAEIKAIPPILSPDHSINKITIGGSLDALSHAIDIVRTDYGHQFEATFSAEGMADITPYGITKGTAVRALQKHTNTSKEETLAFGDQHNDIPLLEAAGHGVAVSNAVPELRTLANSTTTSCANAGVAVYLENLLDPS</sequence>
<proteinExistence type="predicted"/>